<gene>
    <name evidence="3" type="ORF">H9L10_03825</name>
</gene>
<keyword evidence="4" id="KW-1185">Reference proteome</keyword>
<protein>
    <submittedName>
        <fullName evidence="3">Peptidase</fullName>
    </submittedName>
</protein>
<keyword evidence="2" id="KW-0732">Signal</keyword>
<keyword evidence="1" id="KW-0812">Transmembrane</keyword>
<evidence type="ECO:0000313" key="3">
    <source>
        <dbReference type="EMBL" id="QNN50191.1"/>
    </source>
</evidence>
<name>A0A7G9R3L6_9MICO</name>
<accession>A0A7G9R3L6</accession>
<dbReference type="RefSeq" id="WP_166102422.1">
    <property type="nucleotide sequence ID" value="NZ_CP060712.1"/>
</dbReference>
<evidence type="ECO:0000256" key="1">
    <source>
        <dbReference type="SAM" id="Phobius"/>
    </source>
</evidence>
<dbReference type="InterPro" id="IPR008930">
    <property type="entry name" value="Terpenoid_cyclase/PrenylTrfase"/>
</dbReference>
<evidence type="ECO:0000256" key="2">
    <source>
        <dbReference type="SAM" id="SignalP"/>
    </source>
</evidence>
<dbReference type="KEGG" id="pei:H9L10_03825"/>
<feature type="chain" id="PRO_5039322840" evidence="2">
    <location>
        <begin position="34"/>
        <end position="419"/>
    </location>
</feature>
<feature type="signal peptide" evidence="2">
    <location>
        <begin position="1"/>
        <end position="33"/>
    </location>
</feature>
<evidence type="ECO:0000313" key="4">
    <source>
        <dbReference type="Proteomes" id="UP000515976"/>
    </source>
</evidence>
<feature type="transmembrane region" description="Helical" evidence="1">
    <location>
        <begin position="391"/>
        <end position="412"/>
    </location>
</feature>
<proteinExistence type="predicted"/>
<dbReference type="EMBL" id="CP060712">
    <property type="protein sequence ID" value="QNN50191.1"/>
    <property type="molecule type" value="Genomic_DNA"/>
</dbReference>
<dbReference type="Gene3D" id="1.50.10.20">
    <property type="match status" value="1"/>
</dbReference>
<sequence length="419" mass="41586">MSPIPPRGRVLPRLATVLTAGLALLVASAPAGAAADVSPDVAAQDAAAFVARTLTEYGHHYVYPDTDGTLSTDGYLDGGNTLDAVLALDGAHTAGDEADRAMAFLESHLGDYVGAGPDTTYAGSTAKALLTVVAHGGDPRSVGGSDLVARLEATEGAVDPGRFSDLPSTGCGQKQCDYSNTIGQSLALLALERAGRPVDDPARAFLLDQQCPDGGFRATPGGRRCASDPDATAFAAQALLALGATDAAQDALDHLEDAQGADGGLSAADGDPNANTTAVAVQAFTAGGRTSPADAGRAFLLGLRYGCSAPEALVGAVAHSAAERSSTEPADSDLRATPQATLALAGGSLLSVSAQDASRAAPASSCTAAASASPAAQADEDGADGSGSSALPVWVAVGVALALLAVLGGWLARRRSGER</sequence>
<keyword evidence="1" id="KW-1133">Transmembrane helix</keyword>
<dbReference type="SUPFAM" id="SSF48239">
    <property type="entry name" value="Terpenoid cyclases/Protein prenyltransferases"/>
    <property type="match status" value="1"/>
</dbReference>
<keyword evidence="1" id="KW-0472">Membrane</keyword>
<dbReference type="AlphaFoldDB" id="A0A7G9R3L6"/>
<dbReference type="Proteomes" id="UP000515976">
    <property type="component" value="Chromosome"/>
</dbReference>
<reference evidence="3 4" key="1">
    <citation type="submission" date="2020-08" db="EMBL/GenBank/DDBJ databases">
        <title>Genome sequence of Phycicoccus endophyticus JCM 31784T.</title>
        <authorList>
            <person name="Hyun D.-W."/>
            <person name="Bae J.-W."/>
        </authorList>
    </citation>
    <scope>NUCLEOTIDE SEQUENCE [LARGE SCALE GENOMIC DNA]</scope>
    <source>
        <strain evidence="3 4">JCM 31784</strain>
    </source>
</reference>
<organism evidence="3 4">
    <name type="scientific">Phycicoccus endophyticus</name>
    <dbReference type="NCBI Taxonomy" id="1690220"/>
    <lineage>
        <taxon>Bacteria</taxon>
        <taxon>Bacillati</taxon>
        <taxon>Actinomycetota</taxon>
        <taxon>Actinomycetes</taxon>
        <taxon>Micrococcales</taxon>
        <taxon>Intrasporangiaceae</taxon>
        <taxon>Phycicoccus</taxon>
    </lineage>
</organism>